<evidence type="ECO:0008006" key="3">
    <source>
        <dbReference type="Google" id="ProtNLM"/>
    </source>
</evidence>
<dbReference type="Pfam" id="PF09898">
    <property type="entry name" value="DUF2125"/>
    <property type="match status" value="1"/>
</dbReference>
<dbReference type="EMBL" id="FXTK01000003">
    <property type="protein sequence ID" value="SMO51948.1"/>
    <property type="molecule type" value="Genomic_DNA"/>
</dbReference>
<protein>
    <recommendedName>
        <fullName evidence="3">DUF2125 domain-containing protein</fullName>
    </recommendedName>
</protein>
<proteinExistence type="predicted"/>
<dbReference type="AlphaFoldDB" id="A0A521BXN7"/>
<accession>A0A521BXN7</accession>
<evidence type="ECO:0000313" key="1">
    <source>
        <dbReference type="EMBL" id="SMO51948.1"/>
    </source>
</evidence>
<gene>
    <name evidence="1" type="ORF">SAMN06265221_103222</name>
</gene>
<dbReference type="OrthoDB" id="7625707at2"/>
<dbReference type="RefSeq" id="WP_142662082.1">
    <property type="nucleotide sequence ID" value="NZ_FXTK01000003.1"/>
</dbReference>
<organism evidence="1 2">
    <name type="scientific">Paracoccus laeviglucosivorans</name>
    <dbReference type="NCBI Taxonomy" id="1197861"/>
    <lineage>
        <taxon>Bacteria</taxon>
        <taxon>Pseudomonadati</taxon>
        <taxon>Pseudomonadota</taxon>
        <taxon>Alphaproteobacteria</taxon>
        <taxon>Rhodobacterales</taxon>
        <taxon>Paracoccaceae</taxon>
        <taxon>Paracoccus</taxon>
    </lineage>
</organism>
<dbReference type="InterPro" id="IPR018666">
    <property type="entry name" value="DUF2125"/>
</dbReference>
<keyword evidence="2" id="KW-1185">Reference proteome</keyword>
<name>A0A521BXN7_9RHOB</name>
<evidence type="ECO:0000313" key="2">
    <source>
        <dbReference type="Proteomes" id="UP000319014"/>
    </source>
</evidence>
<sequence>MRRLITLLVLLALIIGGLWLGGETLMARELRKFSAQGLGFSAGQITPLRNPGRMGVALRDAEIQTAALRVTVPQATLSVLPAVPLRARLDLPTTASVDMGNGPMPLELTDPQIDARFLALSGFVPERAHISSGPMRLDDAPLADALRLDAELTTLGADAPRVAAAAYDVNWQLQGVSPSAMPQLAQIARAIDAAGPLTFTGNGRVWLDTSPTPTALAADRPPLPTGIRLEQSELRMGNVTARLIGRIEADADGRAAGVLAIYSRDAGPMLDSAAESGLIPKRALLLANTMMRSISAMPMPGETTHDPAEDPAAGTVVAPAITYPKPQEGELRLPLIFADGRMSLGPIPLGSAPRLLP</sequence>
<dbReference type="Proteomes" id="UP000319014">
    <property type="component" value="Unassembled WGS sequence"/>
</dbReference>
<reference evidence="1 2" key="1">
    <citation type="submission" date="2017-05" db="EMBL/GenBank/DDBJ databases">
        <authorList>
            <person name="Varghese N."/>
            <person name="Submissions S."/>
        </authorList>
    </citation>
    <scope>NUCLEOTIDE SEQUENCE [LARGE SCALE GENOMIC DNA]</scope>
    <source>
        <strain evidence="1 2">DSM 100094</strain>
    </source>
</reference>